<organism evidence="3">
    <name type="scientific">Nippostrongylus brasiliensis</name>
    <name type="common">Rat hookworm</name>
    <dbReference type="NCBI Taxonomy" id="27835"/>
    <lineage>
        <taxon>Eukaryota</taxon>
        <taxon>Metazoa</taxon>
        <taxon>Ecdysozoa</taxon>
        <taxon>Nematoda</taxon>
        <taxon>Chromadorea</taxon>
        <taxon>Rhabditida</taxon>
        <taxon>Rhabditina</taxon>
        <taxon>Rhabditomorpha</taxon>
        <taxon>Strongyloidea</taxon>
        <taxon>Heligmosomidae</taxon>
        <taxon>Nippostrongylus</taxon>
    </lineage>
</organism>
<evidence type="ECO:0000313" key="2">
    <source>
        <dbReference type="Proteomes" id="UP000271162"/>
    </source>
</evidence>
<protein>
    <submittedName>
        <fullName evidence="1 3">Uncharacterized protein</fullName>
    </submittedName>
</protein>
<reference evidence="3" key="1">
    <citation type="submission" date="2017-02" db="UniProtKB">
        <authorList>
            <consortium name="WormBaseParasite"/>
        </authorList>
    </citation>
    <scope>IDENTIFICATION</scope>
</reference>
<dbReference type="STRING" id="27835.A0A0N4XV72"/>
<dbReference type="Proteomes" id="UP000271162">
    <property type="component" value="Unassembled WGS sequence"/>
</dbReference>
<keyword evidence="2" id="KW-1185">Reference proteome</keyword>
<name>A0A0N4XV72_NIPBR</name>
<accession>A0A0N4XV72</accession>
<dbReference type="AlphaFoldDB" id="A0A0N4XV72"/>
<gene>
    <name evidence="1" type="ORF">NBR_LOCUS6673</name>
</gene>
<dbReference type="WBParaSite" id="NBR_0000667201-mRNA-1">
    <property type="protein sequence ID" value="NBR_0000667201-mRNA-1"/>
    <property type="gene ID" value="NBR_0000667201"/>
</dbReference>
<proteinExistence type="predicted"/>
<reference evidence="1 2" key="2">
    <citation type="submission" date="2018-11" db="EMBL/GenBank/DDBJ databases">
        <authorList>
            <consortium name="Pathogen Informatics"/>
        </authorList>
    </citation>
    <scope>NUCLEOTIDE SEQUENCE [LARGE SCALE GENOMIC DNA]</scope>
</reference>
<sequence>MLYAERNDYQQIPAYKCFRDLIKVRAFNLLYIRTHQIVGRERLSISATDCNEAVLNKIIHGHHLKQLLPGIFSTEEIDEQNNSLPLLGSTIYTRSMYSIVTDTIAVTAEQTIISSLGNLDNCTMPEGLCKLDDAVIIWQPTITPPSCRIQRVDTFEAFVTLRYVLLPEHELAFEFNPDYEKSFQLIKHCNVSQSYLSTSNHILAFPDIPSNLMLHDFIIRSTRNRQRRDVRAVTLADNRTSEYELISKLPRLVPQLFGSEEIPPFDTAPITDIRILQAVKTWNATQQVFNRSIRYEKEDPRISTLRSIRYAEYRNRQLEQFRSIASKRPLNYAEVWKTLASTIDGYEERSRIAILSSPLPT</sequence>
<evidence type="ECO:0000313" key="1">
    <source>
        <dbReference type="EMBL" id="VDL70262.1"/>
    </source>
</evidence>
<evidence type="ECO:0000313" key="3">
    <source>
        <dbReference type="WBParaSite" id="NBR_0000667201-mRNA-1"/>
    </source>
</evidence>
<dbReference type="EMBL" id="UYSL01019821">
    <property type="protein sequence ID" value="VDL70262.1"/>
    <property type="molecule type" value="Genomic_DNA"/>
</dbReference>